<keyword evidence="2" id="KW-1185">Reference proteome</keyword>
<evidence type="ECO:0000313" key="1">
    <source>
        <dbReference type="EMBL" id="KEO55969.1"/>
    </source>
</evidence>
<name>A0A074JHJ8_9RHOB</name>
<dbReference type="RefSeq" id="WP_038072073.1">
    <property type="nucleotide sequence ID" value="NZ_AUND01000001.1"/>
</dbReference>
<dbReference type="STRING" id="1353537.TP2_00180"/>
<dbReference type="OrthoDB" id="7875456at2"/>
<dbReference type="Proteomes" id="UP000027432">
    <property type="component" value="Unassembled WGS sequence"/>
</dbReference>
<gene>
    <name evidence="1" type="ORF">TP2_00180</name>
</gene>
<proteinExistence type="predicted"/>
<sequence>MRAALLLFPLVLLTACGTPQERCIRQSTAELRRVTELVAEVRGNLARGYAWQEYETETSRWEVCGYDTITKGDKVIKRPRMCLEDYTVTRRRPVPIDPVVEKRKLENLLKRQAELSRAAEAQIAACKAAYPEEVK</sequence>
<dbReference type="AlphaFoldDB" id="A0A074JHJ8"/>
<protein>
    <submittedName>
        <fullName evidence="1">Uncharacterized protein</fullName>
    </submittedName>
</protein>
<dbReference type="eggNOG" id="ENOG5032TW8">
    <property type="taxonomic scope" value="Bacteria"/>
</dbReference>
<organism evidence="1 2">
    <name type="scientific">Thioclava pacifica DSM 10166</name>
    <dbReference type="NCBI Taxonomy" id="1353537"/>
    <lineage>
        <taxon>Bacteria</taxon>
        <taxon>Pseudomonadati</taxon>
        <taxon>Pseudomonadota</taxon>
        <taxon>Alphaproteobacteria</taxon>
        <taxon>Rhodobacterales</taxon>
        <taxon>Paracoccaceae</taxon>
        <taxon>Thioclava</taxon>
    </lineage>
</organism>
<reference evidence="1 2" key="1">
    <citation type="submission" date="2013-07" db="EMBL/GenBank/DDBJ databases">
        <title>Thioclava pacifica DSM 10166 Genome Sequencing.</title>
        <authorList>
            <person name="Lai Q."/>
            <person name="Shao Z."/>
        </authorList>
    </citation>
    <scope>NUCLEOTIDE SEQUENCE [LARGE SCALE GENOMIC DNA]</scope>
    <source>
        <strain evidence="1 2">DSM 10166</strain>
    </source>
</reference>
<dbReference type="PROSITE" id="PS51257">
    <property type="entry name" value="PROKAR_LIPOPROTEIN"/>
    <property type="match status" value="1"/>
</dbReference>
<evidence type="ECO:0000313" key="2">
    <source>
        <dbReference type="Proteomes" id="UP000027432"/>
    </source>
</evidence>
<dbReference type="EMBL" id="AUND01000001">
    <property type="protein sequence ID" value="KEO55969.1"/>
    <property type="molecule type" value="Genomic_DNA"/>
</dbReference>
<accession>A0A074JHJ8</accession>
<comment type="caution">
    <text evidence="1">The sequence shown here is derived from an EMBL/GenBank/DDBJ whole genome shotgun (WGS) entry which is preliminary data.</text>
</comment>